<feature type="binding site" evidence="5">
    <location>
        <position position="60"/>
    </location>
    <ligand>
        <name>molybdate</name>
        <dbReference type="ChEBI" id="CHEBI:36264"/>
    </ligand>
</feature>
<dbReference type="AlphaFoldDB" id="A0A317KTU9"/>
<dbReference type="PIRSF" id="PIRSF004846">
    <property type="entry name" value="ModA"/>
    <property type="match status" value="1"/>
</dbReference>
<dbReference type="FunFam" id="3.40.190.10:FF:000035">
    <property type="entry name" value="Molybdate ABC transporter substrate-binding protein"/>
    <property type="match status" value="1"/>
</dbReference>
<dbReference type="EMBL" id="QGTD01000021">
    <property type="protein sequence ID" value="PWU66736.1"/>
    <property type="molecule type" value="Genomic_DNA"/>
</dbReference>
<comment type="caution">
    <text evidence="7">The sequence shown here is derived from an EMBL/GenBank/DDBJ whole genome shotgun (WGS) entry which is preliminary data.</text>
</comment>
<evidence type="ECO:0000313" key="7">
    <source>
        <dbReference type="EMBL" id="PWU66736.1"/>
    </source>
</evidence>
<keyword evidence="3 5" id="KW-0479">Metal-binding</keyword>
<evidence type="ECO:0000256" key="2">
    <source>
        <dbReference type="ARBA" id="ARBA00022505"/>
    </source>
</evidence>
<evidence type="ECO:0000256" key="6">
    <source>
        <dbReference type="SAM" id="SignalP"/>
    </source>
</evidence>
<dbReference type="GO" id="GO:0015689">
    <property type="term" value="P:molybdate ion transport"/>
    <property type="evidence" value="ECO:0007669"/>
    <property type="project" value="InterPro"/>
</dbReference>
<dbReference type="NCBIfam" id="TIGR01256">
    <property type="entry name" value="modA"/>
    <property type="match status" value="1"/>
</dbReference>
<feature type="signal peptide" evidence="6">
    <location>
        <begin position="1"/>
        <end position="21"/>
    </location>
</feature>
<feature type="binding site" evidence="5">
    <location>
        <position position="32"/>
    </location>
    <ligand>
        <name>molybdate</name>
        <dbReference type="ChEBI" id="CHEBI:36264"/>
    </ligand>
</feature>
<dbReference type="SUPFAM" id="SSF53850">
    <property type="entry name" value="Periplasmic binding protein-like II"/>
    <property type="match status" value="1"/>
</dbReference>
<dbReference type="PROSITE" id="PS51257">
    <property type="entry name" value="PROKAR_LIPOPROTEIN"/>
    <property type="match status" value="1"/>
</dbReference>
<dbReference type="GO" id="GO:1901359">
    <property type="term" value="F:tungstate binding"/>
    <property type="evidence" value="ECO:0007669"/>
    <property type="project" value="UniProtKB-ARBA"/>
</dbReference>
<accession>A0A317KTU9</accession>
<protein>
    <submittedName>
        <fullName evidence="7">Molybdate ABC transporter substrate-binding protein</fullName>
    </submittedName>
</protein>
<feature type="chain" id="PRO_5038523830" evidence="6">
    <location>
        <begin position="22"/>
        <end position="257"/>
    </location>
</feature>
<dbReference type="Gene3D" id="3.40.190.10">
    <property type="entry name" value="Periplasmic binding protein-like II"/>
    <property type="match status" value="2"/>
</dbReference>
<dbReference type="GO" id="GO:0046872">
    <property type="term" value="F:metal ion binding"/>
    <property type="evidence" value="ECO:0007669"/>
    <property type="project" value="UniProtKB-KW"/>
</dbReference>
<dbReference type="PANTHER" id="PTHR30632:SF0">
    <property type="entry name" value="SULFATE-BINDING PROTEIN"/>
    <property type="match status" value="1"/>
</dbReference>
<dbReference type="Proteomes" id="UP000245624">
    <property type="component" value="Unassembled WGS sequence"/>
</dbReference>
<reference evidence="7 8" key="1">
    <citation type="submission" date="2018-05" db="EMBL/GenBank/DDBJ databases">
        <title>Genomic analysis of Gracilibacillus dipsosauri DD1 reveals novel features of a salt-tolerant amylase.</title>
        <authorList>
            <person name="Deutch C.E."/>
            <person name="Yang S."/>
        </authorList>
    </citation>
    <scope>NUCLEOTIDE SEQUENCE [LARGE SCALE GENOMIC DNA]</scope>
    <source>
        <strain evidence="7 8">DD1</strain>
    </source>
</reference>
<proteinExistence type="inferred from homology"/>
<dbReference type="GO" id="GO:0030973">
    <property type="term" value="F:molybdate ion binding"/>
    <property type="evidence" value="ECO:0007669"/>
    <property type="project" value="TreeGrafter"/>
</dbReference>
<dbReference type="InterPro" id="IPR050682">
    <property type="entry name" value="ModA/WtpA"/>
</dbReference>
<comment type="similarity">
    <text evidence="1">Belongs to the bacterial solute-binding protein ModA family.</text>
</comment>
<dbReference type="PANTHER" id="PTHR30632">
    <property type="entry name" value="MOLYBDATE-BINDING PERIPLASMIC PROTEIN"/>
    <property type="match status" value="1"/>
</dbReference>
<sequence length="257" mass="28507">MKFAKYLLIFMLFIMSGCSTESKEITVSAAASLTDALNEVIEVYEKDHPNVEIHVNLGGSGTLSQQIIQGAPVDLFFSASLEMFNRVVEEGMIDKEDAIPLLSNQLVWIQSKDQAIVESIEEMNKIAIGTPETVPAGAYAQQALTSQKLYDQVKDKLVFTKDVRQVLQYVESENVNAGIVYKTDALQSEKVMVNEELSIGEHDAIIYPVGIINNSKEKDTTNSFLTFLQSNEAIKIFKQYGFNEIDGDIDGSIFSTN</sequence>
<gene>
    <name evidence="7" type="primary">modA</name>
    <name evidence="7" type="ORF">DLJ74_20230</name>
</gene>
<keyword evidence="4 6" id="KW-0732">Signal</keyword>
<dbReference type="RefSeq" id="WP_109985843.1">
    <property type="nucleotide sequence ID" value="NZ_QGTD01000021.1"/>
</dbReference>
<evidence type="ECO:0000256" key="4">
    <source>
        <dbReference type="ARBA" id="ARBA00022729"/>
    </source>
</evidence>
<evidence type="ECO:0000256" key="1">
    <source>
        <dbReference type="ARBA" id="ARBA00009175"/>
    </source>
</evidence>
<feature type="binding site" evidence="5">
    <location>
        <position position="163"/>
    </location>
    <ligand>
        <name>molybdate</name>
        <dbReference type="ChEBI" id="CHEBI:36264"/>
    </ligand>
</feature>
<dbReference type="InterPro" id="IPR005950">
    <property type="entry name" value="ModA"/>
</dbReference>
<name>A0A317KTU9_9BACI</name>
<feature type="binding site" evidence="5">
    <location>
        <position position="136"/>
    </location>
    <ligand>
        <name>molybdate</name>
        <dbReference type="ChEBI" id="CHEBI:36264"/>
    </ligand>
</feature>
<feature type="binding site" evidence="5">
    <location>
        <position position="181"/>
    </location>
    <ligand>
        <name>molybdate</name>
        <dbReference type="ChEBI" id="CHEBI:36264"/>
    </ligand>
</feature>
<evidence type="ECO:0000256" key="3">
    <source>
        <dbReference type="ARBA" id="ARBA00022723"/>
    </source>
</evidence>
<evidence type="ECO:0000256" key="5">
    <source>
        <dbReference type="PIRSR" id="PIRSR004846-1"/>
    </source>
</evidence>
<evidence type="ECO:0000313" key="8">
    <source>
        <dbReference type="Proteomes" id="UP000245624"/>
    </source>
</evidence>
<keyword evidence="8" id="KW-1185">Reference proteome</keyword>
<organism evidence="7 8">
    <name type="scientific">Gracilibacillus dipsosauri</name>
    <dbReference type="NCBI Taxonomy" id="178340"/>
    <lineage>
        <taxon>Bacteria</taxon>
        <taxon>Bacillati</taxon>
        <taxon>Bacillota</taxon>
        <taxon>Bacilli</taxon>
        <taxon>Bacillales</taxon>
        <taxon>Bacillaceae</taxon>
        <taxon>Gracilibacillus</taxon>
    </lineage>
</organism>
<keyword evidence="2 5" id="KW-0500">Molybdenum</keyword>
<dbReference type="OrthoDB" id="9785015at2"/>
<dbReference type="Pfam" id="PF13531">
    <property type="entry name" value="SBP_bac_11"/>
    <property type="match status" value="1"/>
</dbReference>